<evidence type="ECO:0000256" key="10">
    <source>
        <dbReference type="RuleBase" id="RU351113"/>
    </source>
</evidence>
<keyword evidence="7 10" id="KW-0472">Membrane</keyword>
<proteinExistence type="evidence at transcript level"/>
<dbReference type="EMBL" id="KX655996">
    <property type="protein sequence ID" value="AOG12945.1"/>
    <property type="molecule type" value="mRNA"/>
</dbReference>
<dbReference type="GO" id="GO:0007165">
    <property type="term" value="P:signal transduction"/>
    <property type="evidence" value="ECO:0007669"/>
    <property type="project" value="UniProtKB-KW"/>
</dbReference>
<keyword evidence="5 10" id="KW-0552">Olfaction</keyword>
<evidence type="ECO:0000256" key="1">
    <source>
        <dbReference type="ARBA" id="ARBA00004651"/>
    </source>
</evidence>
<evidence type="ECO:0000256" key="9">
    <source>
        <dbReference type="ARBA" id="ARBA00023224"/>
    </source>
</evidence>
<keyword evidence="4 10" id="KW-0812">Transmembrane</keyword>
<comment type="caution">
    <text evidence="10">Lacks conserved residue(s) required for the propagation of feature annotation.</text>
</comment>
<feature type="transmembrane region" description="Helical" evidence="10">
    <location>
        <begin position="374"/>
        <end position="396"/>
    </location>
</feature>
<sequence>MENTKKVQPFDAFSVSYKILILCGFFKLMRPTTRFRYICFQIYRPLSFLIVLVFIVQHSIYAVIKVMDNKLDKALDAFILIPPELNLLSKLLALNLHSSTVDKLNDVMRDSIFDARNQEDEIILTKFVSDMHQLTKNVEIGMGVAEILYILSPIFKRIYDPASTIASYYPFKLDNWGRYTIALLMDCSFLPWIGNGHVSLDCLIGIYYSQATIQLKLIKYNLEHLFDSDERNKDNSRNMEHQYIDVVDNTIQERFEHYVERYSKVKWYLQELHKVFSGAIIYQFASTIIIACPVIYKISFMDFFSVQCIYLTVYLIMLEIQIVLYCYYGGLVEYESISLNDSLYMSDWMSASPKFRRQMLIAMAQWSRPLTPRVAAIVPLSLNTVIAMLKFIYSLYTALISTNNIN</sequence>
<protein>
    <recommendedName>
        <fullName evidence="10">Odorant receptor</fullName>
    </recommendedName>
</protein>
<dbReference type="GO" id="GO:0004984">
    <property type="term" value="F:olfactory receptor activity"/>
    <property type="evidence" value="ECO:0007669"/>
    <property type="project" value="InterPro"/>
</dbReference>
<dbReference type="PANTHER" id="PTHR21137:SF35">
    <property type="entry name" value="ODORANT RECEPTOR 19A-RELATED"/>
    <property type="match status" value="1"/>
</dbReference>
<feature type="transmembrane region" description="Helical" evidence="10">
    <location>
        <begin position="12"/>
        <end position="30"/>
    </location>
</feature>
<keyword evidence="6 10" id="KW-1133">Transmembrane helix</keyword>
<dbReference type="GO" id="GO:0005549">
    <property type="term" value="F:odorant binding"/>
    <property type="evidence" value="ECO:0007669"/>
    <property type="project" value="InterPro"/>
</dbReference>
<evidence type="ECO:0000256" key="8">
    <source>
        <dbReference type="ARBA" id="ARBA00023170"/>
    </source>
</evidence>
<comment type="subcellular location">
    <subcellularLocation>
        <location evidence="1 10">Cell membrane</location>
        <topology evidence="1 10">Multi-pass membrane protein</topology>
    </subcellularLocation>
</comment>
<dbReference type="PANTHER" id="PTHR21137">
    <property type="entry name" value="ODORANT RECEPTOR"/>
    <property type="match status" value="1"/>
</dbReference>
<evidence type="ECO:0000256" key="5">
    <source>
        <dbReference type="ARBA" id="ARBA00022725"/>
    </source>
</evidence>
<dbReference type="AlphaFoldDB" id="A0A1B3P5P9"/>
<evidence type="ECO:0000256" key="4">
    <source>
        <dbReference type="ARBA" id="ARBA00022692"/>
    </source>
</evidence>
<reference evidence="11" key="1">
    <citation type="journal article" date="2016" name="BMC Genomics">
        <title>Antennal transcriptome analysis and expression profiles of odorant binding proteins in Eogystia hippophaecolus (Lepidoptera: Cossidae).</title>
        <authorList>
            <person name="Hu P."/>
            <person name="Tao J."/>
            <person name="Cui M."/>
            <person name="Gao C."/>
            <person name="Lu P."/>
            <person name="Luo Y."/>
        </authorList>
    </citation>
    <scope>NUCLEOTIDE SEQUENCE</scope>
</reference>
<evidence type="ECO:0000256" key="3">
    <source>
        <dbReference type="ARBA" id="ARBA00022606"/>
    </source>
</evidence>
<dbReference type="Pfam" id="PF02949">
    <property type="entry name" value="7tm_6"/>
    <property type="match status" value="1"/>
</dbReference>
<keyword evidence="8 10" id="KW-0675">Receptor</keyword>
<feature type="transmembrane region" description="Helical" evidence="10">
    <location>
        <begin position="275"/>
        <end position="296"/>
    </location>
</feature>
<dbReference type="InterPro" id="IPR004117">
    <property type="entry name" value="7tm6_olfct_rcpt"/>
</dbReference>
<keyword evidence="9 10" id="KW-0807">Transducer</keyword>
<feature type="transmembrane region" description="Helical" evidence="10">
    <location>
        <begin position="308"/>
        <end position="330"/>
    </location>
</feature>
<accession>A0A1B3P5P9</accession>
<dbReference type="GO" id="GO:0005886">
    <property type="term" value="C:plasma membrane"/>
    <property type="evidence" value="ECO:0007669"/>
    <property type="project" value="UniProtKB-SubCell"/>
</dbReference>
<comment type="similarity">
    <text evidence="10">Belongs to the insect chemoreceptor superfamily. Heteromeric odorant receptor channel (TC 1.A.69) family.</text>
</comment>
<name>A0A1B3P5P9_EOGHI</name>
<evidence type="ECO:0000256" key="2">
    <source>
        <dbReference type="ARBA" id="ARBA00022475"/>
    </source>
</evidence>
<evidence type="ECO:0000313" key="11">
    <source>
        <dbReference type="EMBL" id="AOG12945.1"/>
    </source>
</evidence>
<organism evidence="11">
    <name type="scientific">Eogystia hippophaecolus</name>
    <name type="common">Moth</name>
    <name type="synonym">Holcocerus hippophaecolus</name>
    <dbReference type="NCBI Taxonomy" id="1206364"/>
    <lineage>
        <taxon>Eukaryota</taxon>
        <taxon>Metazoa</taxon>
        <taxon>Ecdysozoa</taxon>
        <taxon>Arthropoda</taxon>
        <taxon>Hexapoda</taxon>
        <taxon>Insecta</taxon>
        <taxon>Pterygota</taxon>
        <taxon>Neoptera</taxon>
        <taxon>Endopterygota</taxon>
        <taxon>Lepidoptera</taxon>
        <taxon>Glossata</taxon>
        <taxon>Ditrysia</taxon>
        <taxon>Cossoidea</taxon>
        <taxon>Cossidae</taxon>
        <taxon>Cossinae</taxon>
        <taxon>Eogystia</taxon>
    </lineage>
</organism>
<keyword evidence="2" id="KW-1003">Cell membrane</keyword>
<evidence type="ECO:0000256" key="7">
    <source>
        <dbReference type="ARBA" id="ARBA00023136"/>
    </source>
</evidence>
<keyword evidence="3 10" id="KW-0716">Sensory transduction</keyword>
<evidence type="ECO:0000256" key="6">
    <source>
        <dbReference type="ARBA" id="ARBA00022989"/>
    </source>
</evidence>
<feature type="transmembrane region" description="Helical" evidence="10">
    <location>
        <begin position="42"/>
        <end position="64"/>
    </location>
</feature>